<reference evidence="10 11" key="1">
    <citation type="submission" date="2024-03" db="EMBL/GenBank/DDBJ databases">
        <title>Complete genome sequence of the green alga Chloropicon roscoffensis RCC1871.</title>
        <authorList>
            <person name="Lemieux C."/>
            <person name="Pombert J.-F."/>
            <person name="Otis C."/>
            <person name="Turmel M."/>
        </authorList>
    </citation>
    <scope>NUCLEOTIDE SEQUENCE [LARGE SCALE GENOMIC DNA]</scope>
    <source>
        <strain evidence="10 11">RCC1871</strain>
    </source>
</reference>
<comment type="similarity">
    <text evidence="2 9">Belongs to the gluconokinase GntK/GntV family.</text>
</comment>
<dbReference type="GO" id="GO:0005524">
    <property type="term" value="F:ATP binding"/>
    <property type="evidence" value="ECO:0007669"/>
    <property type="project" value="UniProtKB-KW"/>
</dbReference>
<dbReference type="PANTHER" id="PTHR43442:SF3">
    <property type="entry name" value="GLUCONOKINASE-RELATED"/>
    <property type="match status" value="1"/>
</dbReference>
<proteinExistence type="inferred from homology"/>
<evidence type="ECO:0000256" key="5">
    <source>
        <dbReference type="ARBA" id="ARBA00022741"/>
    </source>
</evidence>
<dbReference type="InterPro" id="IPR006001">
    <property type="entry name" value="Therm_gnt_kin"/>
</dbReference>
<dbReference type="EC" id="2.7.1.12" evidence="3 9"/>
<dbReference type="Gene3D" id="3.40.50.300">
    <property type="entry name" value="P-loop containing nucleotide triphosphate hydrolases"/>
    <property type="match status" value="1"/>
</dbReference>
<comment type="catalytic activity">
    <reaction evidence="8 9">
        <text>D-gluconate + ATP = 6-phospho-D-gluconate + ADP + H(+)</text>
        <dbReference type="Rhea" id="RHEA:19433"/>
        <dbReference type="ChEBI" id="CHEBI:15378"/>
        <dbReference type="ChEBI" id="CHEBI:18391"/>
        <dbReference type="ChEBI" id="CHEBI:30616"/>
        <dbReference type="ChEBI" id="CHEBI:58759"/>
        <dbReference type="ChEBI" id="CHEBI:456216"/>
        <dbReference type="EC" id="2.7.1.12"/>
    </reaction>
</comment>
<evidence type="ECO:0000313" key="11">
    <source>
        <dbReference type="Proteomes" id="UP001472866"/>
    </source>
</evidence>
<protein>
    <recommendedName>
        <fullName evidence="3 9">Gluconokinase</fullName>
        <ecNumber evidence="3 9">2.7.1.12</ecNumber>
    </recommendedName>
</protein>
<organism evidence="10 11">
    <name type="scientific">Chloropicon roscoffensis</name>
    <dbReference type="NCBI Taxonomy" id="1461544"/>
    <lineage>
        <taxon>Eukaryota</taxon>
        <taxon>Viridiplantae</taxon>
        <taxon>Chlorophyta</taxon>
        <taxon>Chloropicophyceae</taxon>
        <taxon>Chloropicales</taxon>
        <taxon>Chloropicaceae</taxon>
        <taxon>Chloropicon</taxon>
    </lineage>
</organism>
<dbReference type="SUPFAM" id="SSF52540">
    <property type="entry name" value="P-loop containing nucleoside triphosphate hydrolases"/>
    <property type="match status" value="1"/>
</dbReference>
<dbReference type="NCBIfam" id="TIGR01313">
    <property type="entry name" value="therm_gnt_kin"/>
    <property type="match status" value="1"/>
</dbReference>
<comment type="pathway">
    <text evidence="1 9">Carbohydrate acid metabolism; D-gluconate degradation.</text>
</comment>
<dbReference type="GO" id="GO:0005975">
    <property type="term" value="P:carbohydrate metabolic process"/>
    <property type="evidence" value="ECO:0007669"/>
    <property type="project" value="InterPro"/>
</dbReference>
<sequence length="172" mass="19053">MSIAVVMGVSGSGKSELCRRVVGRVGLGARWIEGDDLHPPENIAKMASGVPLDDRDRQPWLKKINARLHEVKGGASSECPVLVSCSALKESYREKLREGFEEGEVTFVWLHISDEAELQARLTGRSQHFMPASLVRSQLEALETPRGCVRLDATRPKEELAQILISHLSNRL</sequence>
<evidence type="ECO:0000256" key="4">
    <source>
        <dbReference type="ARBA" id="ARBA00022679"/>
    </source>
</evidence>
<gene>
    <name evidence="10" type="ORF">HKI87_04g29840</name>
</gene>
<evidence type="ECO:0000256" key="9">
    <source>
        <dbReference type="RuleBase" id="RU363066"/>
    </source>
</evidence>
<keyword evidence="6 9" id="KW-0418">Kinase</keyword>
<dbReference type="GO" id="GO:0005737">
    <property type="term" value="C:cytoplasm"/>
    <property type="evidence" value="ECO:0007669"/>
    <property type="project" value="TreeGrafter"/>
</dbReference>
<evidence type="ECO:0000256" key="1">
    <source>
        <dbReference type="ARBA" id="ARBA00004875"/>
    </source>
</evidence>
<keyword evidence="4 9" id="KW-0808">Transferase</keyword>
<dbReference type="EMBL" id="CP151504">
    <property type="protein sequence ID" value="WZN61449.1"/>
    <property type="molecule type" value="Genomic_DNA"/>
</dbReference>
<evidence type="ECO:0000256" key="8">
    <source>
        <dbReference type="ARBA" id="ARBA00048090"/>
    </source>
</evidence>
<dbReference type="AlphaFoldDB" id="A0AAX4P6E7"/>
<name>A0AAX4P6E7_9CHLO</name>
<dbReference type="PANTHER" id="PTHR43442">
    <property type="entry name" value="GLUCONOKINASE-RELATED"/>
    <property type="match status" value="1"/>
</dbReference>
<dbReference type="Pfam" id="PF13671">
    <property type="entry name" value="AAA_33"/>
    <property type="match status" value="1"/>
</dbReference>
<evidence type="ECO:0000313" key="10">
    <source>
        <dbReference type="EMBL" id="WZN61449.1"/>
    </source>
</evidence>
<keyword evidence="11" id="KW-1185">Reference proteome</keyword>
<evidence type="ECO:0000256" key="6">
    <source>
        <dbReference type="ARBA" id="ARBA00022777"/>
    </source>
</evidence>
<dbReference type="CDD" id="cd02021">
    <property type="entry name" value="GntK"/>
    <property type="match status" value="1"/>
</dbReference>
<dbReference type="Proteomes" id="UP001472866">
    <property type="component" value="Chromosome 04"/>
</dbReference>
<keyword evidence="7 9" id="KW-0067">ATP-binding</keyword>
<evidence type="ECO:0000256" key="7">
    <source>
        <dbReference type="ARBA" id="ARBA00022840"/>
    </source>
</evidence>
<keyword evidence="5 9" id="KW-0547">Nucleotide-binding</keyword>
<evidence type="ECO:0000256" key="2">
    <source>
        <dbReference type="ARBA" id="ARBA00008420"/>
    </source>
</evidence>
<dbReference type="InterPro" id="IPR027417">
    <property type="entry name" value="P-loop_NTPase"/>
</dbReference>
<accession>A0AAX4P6E7</accession>
<dbReference type="GO" id="GO:0046316">
    <property type="term" value="F:gluconokinase activity"/>
    <property type="evidence" value="ECO:0007669"/>
    <property type="project" value="UniProtKB-EC"/>
</dbReference>
<evidence type="ECO:0000256" key="3">
    <source>
        <dbReference type="ARBA" id="ARBA00012054"/>
    </source>
</evidence>